<dbReference type="EMBL" id="BAABWN010000004">
    <property type="protein sequence ID" value="GAA6167704.1"/>
    <property type="molecule type" value="Genomic_DNA"/>
</dbReference>
<dbReference type="SUPFAM" id="SSF52266">
    <property type="entry name" value="SGNH hydrolase"/>
    <property type="match status" value="1"/>
</dbReference>
<dbReference type="InterPro" id="IPR036514">
    <property type="entry name" value="SGNH_hydro_sf"/>
</dbReference>
<dbReference type="PANTHER" id="PTHR30383">
    <property type="entry name" value="THIOESTERASE 1/PROTEASE 1/LYSOPHOSPHOLIPASE L1"/>
    <property type="match status" value="1"/>
</dbReference>
<keyword evidence="3" id="KW-1185">Reference proteome</keyword>
<sequence length="224" mass="24431">MNFMHHNINAKHDTSRRVFSLTLTLIAVFFSTISYAKSVLILGDSISAGYGINPHAGWVALLEQKLSSVSDDNEVNVINASVSGNTSSDGLARLPKLIEAHTPDIIVVELGGNDGLRGHPLKVMESNLNSIIALGKNAGSEVILAGIEIPPNYGQRYTNEFKKVFVRVAEKNDVPFIPFILEGIALEPELMQDDGIHPTEDAQPLLLENIWPSLKEILIPNLSE</sequence>
<dbReference type="Gene3D" id="3.40.50.1110">
    <property type="entry name" value="SGNH hydrolase"/>
    <property type="match status" value="1"/>
</dbReference>
<accession>A0ABQ0A7S9</accession>
<organism evidence="2 3">
    <name type="scientific">Sessilibacter corallicola</name>
    <dbReference type="NCBI Taxonomy" id="2904075"/>
    <lineage>
        <taxon>Bacteria</taxon>
        <taxon>Pseudomonadati</taxon>
        <taxon>Pseudomonadota</taxon>
        <taxon>Gammaproteobacteria</taxon>
        <taxon>Cellvibrionales</taxon>
        <taxon>Cellvibrionaceae</taxon>
        <taxon>Sessilibacter</taxon>
    </lineage>
</organism>
<protein>
    <submittedName>
        <fullName evidence="2">Arylesterase</fullName>
    </submittedName>
</protein>
<evidence type="ECO:0000259" key="1">
    <source>
        <dbReference type="Pfam" id="PF13472"/>
    </source>
</evidence>
<feature type="domain" description="SGNH hydrolase-type esterase" evidence="1">
    <location>
        <begin position="41"/>
        <end position="201"/>
    </location>
</feature>
<proteinExistence type="predicted"/>
<gene>
    <name evidence="2" type="ORF">NBRC116591_15140</name>
</gene>
<dbReference type="RefSeq" id="WP_353302322.1">
    <property type="nucleotide sequence ID" value="NZ_BAABWN010000004.1"/>
</dbReference>
<dbReference type="PANTHER" id="PTHR30383:SF24">
    <property type="entry name" value="THIOESTERASE 1_PROTEASE 1_LYSOPHOSPHOLIPASE L1"/>
    <property type="match status" value="1"/>
</dbReference>
<dbReference type="InterPro" id="IPR013830">
    <property type="entry name" value="SGNH_hydro"/>
</dbReference>
<comment type="caution">
    <text evidence="2">The sequence shown here is derived from an EMBL/GenBank/DDBJ whole genome shotgun (WGS) entry which is preliminary data.</text>
</comment>
<reference evidence="2 3" key="1">
    <citation type="submission" date="2024-04" db="EMBL/GenBank/DDBJ databases">
        <title>Draft genome sequence of Sessilibacter corallicola NBRC 116591.</title>
        <authorList>
            <person name="Miyakawa T."/>
            <person name="Kusuya Y."/>
            <person name="Miura T."/>
        </authorList>
    </citation>
    <scope>NUCLEOTIDE SEQUENCE [LARGE SCALE GENOMIC DNA]</scope>
    <source>
        <strain evidence="2 3">KU-00831-HH</strain>
    </source>
</reference>
<dbReference type="InterPro" id="IPR051532">
    <property type="entry name" value="Ester_Hydrolysis_Enzymes"/>
</dbReference>
<dbReference type="CDD" id="cd01822">
    <property type="entry name" value="Lysophospholipase_L1_like"/>
    <property type="match status" value="1"/>
</dbReference>
<dbReference type="Pfam" id="PF13472">
    <property type="entry name" value="Lipase_GDSL_2"/>
    <property type="match status" value="1"/>
</dbReference>
<evidence type="ECO:0000313" key="2">
    <source>
        <dbReference type="EMBL" id="GAA6167704.1"/>
    </source>
</evidence>
<name>A0ABQ0A7S9_9GAMM</name>
<dbReference type="Proteomes" id="UP001465153">
    <property type="component" value="Unassembled WGS sequence"/>
</dbReference>
<evidence type="ECO:0000313" key="3">
    <source>
        <dbReference type="Proteomes" id="UP001465153"/>
    </source>
</evidence>